<keyword evidence="2" id="KW-0812">Transmembrane</keyword>
<feature type="region of interest" description="Disordered" evidence="1">
    <location>
        <begin position="40"/>
        <end position="69"/>
    </location>
</feature>
<keyword evidence="2" id="KW-0472">Membrane</keyword>
<dbReference type="RefSeq" id="WP_066304637.1">
    <property type="nucleotide sequence ID" value="NZ_KQ959485.1"/>
</dbReference>
<keyword evidence="2" id="KW-1133">Transmembrane helix</keyword>
<gene>
    <name evidence="3" type="ORF">HMPREF3192_00265</name>
</gene>
<feature type="compositionally biased region" description="Basic and acidic residues" evidence="1">
    <location>
        <begin position="40"/>
        <end position="51"/>
    </location>
</feature>
<comment type="caution">
    <text evidence="3">The sequence shown here is derived from an EMBL/GenBank/DDBJ whole genome shotgun (WGS) entry which is preliminary data.</text>
</comment>
<accession>A0A133XWU2</accession>
<proteinExistence type="predicted"/>
<dbReference type="EMBL" id="LSCR01000003">
    <property type="protein sequence ID" value="KXB35394.1"/>
    <property type="molecule type" value="Genomic_DNA"/>
</dbReference>
<evidence type="ECO:0000256" key="1">
    <source>
        <dbReference type="SAM" id="MobiDB-lite"/>
    </source>
</evidence>
<evidence type="ECO:0000313" key="3">
    <source>
        <dbReference type="EMBL" id="KXB35394.1"/>
    </source>
</evidence>
<reference evidence="4" key="1">
    <citation type="submission" date="2016-01" db="EMBL/GenBank/DDBJ databases">
        <authorList>
            <person name="Mitreva M."/>
            <person name="Pepin K.H."/>
            <person name="Mihindukulasuriya K.A."/>
            <person name="Fulton R."/>
            <person name="Fronick C."/>
            <person name="O'Laughlin M."/>
            <person name="Miner T."/>
            <person name="Herter B."/>
            <person name="Rosa B.A."/>
            <person name="Cordes M."/>
            <person name="Tomlinson C."/>
            <person name="Wollam A."/>
            <person name="Palsikar V.B."/>
            <person name="Mardis E.R."/>
            <person name="Wilson R.K."/>
        </authorList>
    </citation>
    <scope>NUCLEOTIDE SEQUENCE [LARGE SCALE GENOMIC DNA]</scope>
    <source>
        <strain evidence="4">DNF00019</strain>
    </source>
</reference>
<dbReference type="STRING" id="1393034.HMPREF3192_00265"/>
<feature type="transmembrane region" description="Helical" evidence="2">
    <location>
        <begin position="99"/>
        <end position="120"/>
    </location>
</feature>
<dbReference type="AlphaFoldDB" id="A0A133XWU2"/>
<sequence>MSTAKNSDYVRPRPSRRSVEAVDDLAYDDAYATVKRNAYEKAQAERQDQTKPQKRSWRNLRRDDTQLHNDLPYGQYLSMSDQRKAIFTRRERHNRLGSAALIIGILAVLAIVVAIFWHFMAAAHA</sequence>
<evidence type="ECO:0000256" key="2">
    <source>
        <dbReference type="SAM" id="Phobius"/>
    </source>
</evidence>
<organism evidence="3 4">
    <name type="scientific">Atopobium deltae</name>
    <dbReference type="NCBI Taxonomy" id="1393034"/>
    <lineage>
        <taxon>Bacteria</taxon>
        <taxon>Bacillati</taxon>
        <taxon>Actinomycetota</taxon>
        <taxon>Coriobacteriia</taxon>
        <taxon>Coriobacteriales</taxon>
        <taxon>Atopobiaceae</taxon>
        <taxon>Atopobium</taxon>
    </lineage>
</organism>
<keyword evidence="4" id="KW-1185">Reference proteome</keyword>
<dbReference type="Proteomes" id="UP000070675">
    <property type="component" value="Unassembled WGS sequence"/>
</dbReference>
<protein>
    <submittedName>
        <fullName evidence="3">Uncharacterized protein</fullName>
    </submittedName>
</protein>
<evidence type="ECO:0000313" key="4">
    <source>
        <dbReference type="Proteomes" id="UP000070675"/>
    </source>
</evidence>
<name>A0A133XWU2_9ACTN</name>
<dbReference type="PATRIC" id="fig|1393034.3.peg.260"/>